<accession>K1TMA3</accession>
<dbReference type="InterPro" id="IPR009057">
    <property type="entry name" value="Homeodomain-like_sf"/>
</dbReference>
<name>K1TMA3_9ZZZZ</name>
<dbReference type="Pfam" id="PF00165">
    <property type="entry name" value="HTH_AraC"/>
    <property type="match status" value="1"/>
</dbReference>
<reference evidence="4" key="1">
    <citation type="journal article" date="2013" name="Environ. Microbiol.">
        <title>Microbiota from the distal guts of lean and obese adolescents exhibit partial functional redundancy besides clear differences in community structure.</title>
        <authorList>
            <person name="Ferrer M."/>
            <person name="Ruiz A."/>
            <person name="Lanza F."/>
            <person name="Haange S.B."/>
            <person name="Oberbach A."/>
            <person name="Till H."/>
            <person name="Bargiela R."/>
            <person name="Campoy C."/>
            <person name="Segura M.T."/>
            <person name="Richter M."/>
            <person name="von Bergen M."/>
            <person name="Seifert J."/>
            <person name="Suarez A."/>
        </authorList>
    </citation>
    <scope>NUCLEOTIDE SEQUENCE</scope>
</reference>
<evidence type="ECO:0000256" key="1">
    <source>
        <dbReference type="ARBA" id="ARBA00023015"/>
    </source>
</evidence>
<dbReference type="GO" id="GO:0043565">
    <property type="term" value="F:sequence-specific DNA binding"/>
    <property type="evidence" value="ECO:0007669"/>
    <property type="project" value="InterPro"/>
</dbReference>
<feature type="non-terminal residue" evidence="4">
    <location>
        <position position="1"/>
    </location>
</feature>
<evidence type="ECO:0000256" key="2">
    <source>
        <dbReference type="ARBA" id="ARBA00023163"/>
    </source>
</evidence>
<organism evidence="4">
    <name type="scientific">human gut metagenome</name>
    <dbReference type="NCBI Taxonomy" id="408170"/>
    <lineage>
        <taxon>unclassified sequences</taxon>
        <taxon>metagenomes</taxon>
        <taxon>organismal metagenomes</taxon>
    </lineage>
</organism>
<comment type="caution">
    <text evidence="4">The sequence shown here is derived from an EMBL/GenBank/DDBJ whole genome shotgun (WGS) entry which is preliminary data.</text>
</comment>
<dbReference type="Gene3D" id="1.10.10.60">
    <property type="entry name" value="Homeodomain-like"/>
    <property type="match status" value="1"/>
</dbReference>
<dbReference type="AlphaFoldDB" id="K1TMA3"/>
<dbReference type="PROSITE" id="PS01124">
    <property type="entry name" value="HTH_ARAC_FAMILY_2"/>
    <property type="match status" value="1"/>
</dbReference>
<dbReference type="EMBL" id="AJWY01005019">
    <property type="protein sequence ID" value="EKC70768.1"/>
    <property type="molecule type" value="Genomic_DNA"/>
</dbReference>
<dbReference type="SUPFAM" id="SSF46689">
    <property type="entry name" value="Homeodomain-like"/>
    <property type="match status" value="1"/>
</dbReference>
<evidence type="ECO:0000313" key="4">
    <source>
        <dbReference type="EMBL" id="EKC70768.1"/>
    </source>
</evidence>
<feature type="domain" description="HTH araC/xylS-type" evidence="3">
    <location>
        <begin position="1"/>
        <end position="32"/>
    </location>
</feature>
<proteinExistence type="predicted"/>
<dbReference type="GO" id="GO:0003700">
    <property type="term" value="F:DNA-binding transcription factor activity"/>
    <property type="evidence" value="ECO:0007669"/>
    <property type="project" value="InterPro"/>
</dbReference>
<evidence type="ECO:0000259" key="3">
    <source>
        <dbReference type="PROSITE" id="PS01124"/>
    </source>
</evidence>
<dbReference type="InterPro" id="IPR018060">
    <property type="entry name" value="HTH_AraC"/>
</dbReference>
<keyword evidence="2" id="KW-0804">Transcription</keyword>
<gene>
    <name evidence="4" type="ORF">LEA_07613</name>
</gene>
<keyword evidence="1" id="KW-0805">Transcription regulation</keyword>
<sequence length="34" mass="3959">EVAAQVGFDNFSYFSTQFKKYTGLTPNEWKRQNG</sequence>
<protein>
    <submittedName>
        <fullName evidence="4">Protein containing Helix-turn-helix, AraC type domain protein</fullName>
    </submittedName>
</protein>